<dbReference type="EMBL" id="MINH01000019">
    <property type="protein sequence ID" value="POG10505.1"/>
    <property type="molecule type" value="Genomic_DNA"/>
</dbReference>
<proteinExistence type="inferred from homology"/>
<keyword evidence="2" id="KW-0813">Transport</keyword>
<keyword evidence="3" id="KW-0732">Signal</keyword>
<dbReference type="GO" id="GO:0015288">
    <property type="term" value="F:porin activity"/>
    <property type="evidence" value="ECO:0007669"/>
    <property type="project" value="TreeGrafter"/>
</dbReference>
<evidence type="ECO:0000313" key="4">
    <source>
        <dbReference type="EMBL" id="POG10505.1"/>
    </source>
</evidence>
<evidence type="ECO:0000256" key="1">
    <source>
        <dbReference type="ARBA" id="ARBA00009075"/>
    </source>
</evidence>
<comment type="similarity">
    <text evidence="1">Belongs to the outer membrane porin (Opr) (TC 1.B.25) family.</text>
</comment>
<comment type="caution">
    <text evidence="4">The sequence shown here is derived from an EMBL/GenBank/DDBJ whole genome shotgun (WGS) entry which is preliminary data.</text>
</comment>
<evidence type="ECO:0000256" key="3">
    <source>
        <dbReference type="ARBA" id="ARBA00022729"/>
    </source>
</evidence>
<sequence>MAVVTKVKRILAAFACGTLAQQGYAVGFLDDSKASISSRTLYYDGDQRSTGGVDQRQTLTGLRLDFQSGYTQGAVGLGVDLQALAGFNLSGGSSPHDASTVNTVSPVKTDGSPVDNWSRIGGNARFKYSKTEVKAGNALAFNLPVLISNDGRLLPANFQGAAVTSNEFDNITLTGGFLNRAIGRASSNWAGIAGGGSKGSDGFTFAGGDWNVRKNLKLQYYHAQLEDYYNQNFFGLIHSLDVGVGRSLTTDLRYFKSDSDGKNGTDSRYAMRTGYNENGKIDNKTWSLAFTYKDGGHALTLGHQQVSDKSGFATVNSSNVVDGRGRPEGEGGVQSLYLYTDVMVNSFIRAGENSTFGIYSYDFAALGVPGLKAGWTYVSGKDIRGTGNTTTGRYSEWESDYRLDYVVQSGTLKGLGFTLRKGIFRTELPASTLKDQDQVRLFVNYTYALW</sequence>
<dbReference type="Gene3D" id="2.40.160.10">
    <property type="entry name" value="Porin"/>
    <property type="match status" value="1"/>
</dbReference>
<gene>
    <name evidence="4" type="ORF">BGP84_12495</name>
</gene>
<dbReference type="InterPro" id="IPR005318">
    <property type="entry name" value="OM_porin_bac"/>
</dbReference>
<dbReference type="PANTHER" id="PTHR34596:SF2">
    <property type="entry name" value="CHITOPORIN"/>
    <property type="match status" value="1"/>
</dbReference>
<dbReference type="RefSeq" id="WP_103447277.1">
    <property type="nucleotide sequence ID" value="NZ_MINH01000019.1"/>
</dbReference>
<reference evidence="4 5" key="2">
    <citation type="submission" date="2018-03" db="EMBL/GenBank/DDBJ databases">
        <title>Draft genome of Pseudomonas putida strain KH-21-114.</title>
        <authorList>
            <person name="Yoshizawa S."/>
            <person name="Khan N.H."/>
            <person name="Nishimura M."/>
            <person name="Chiura H.X."/>
            <person name="Ogura Y."/>
            <person name="Hayashi T."/>
            <person name="Kogure K."/>
        </authorList>
    </citation>
    <scope>NUCLEOTIDE SEQUENCE [LARGE SCALE GENOMIC DNA]</scope>
    <source>
        <strain evidence="4 5">KH-21-114</strain>
    </source>
</reference>
<reference evidence="4 5" key="1">
    <citation type="submission" date="2016-08" db="EMBL/GenBank/DDBJ databases">
        <authorList>
            <person name="Seilhamer J.J."/>
        </authorList>
    </citation>
    <scope>NUCLEOTIDE SEQUENCE [LARGE SCALE GENOMIC DNA]</scope>
    <source>
        <strain evidence="4 5">KH-21-114</strain>
    </source>
</reference>
<name>A0A2S3X4V5_PSEPU</name>
<accession>A0A2S3X4V5</accession>
<dbReference type="OrthoDB" id="6759120at2"/>
<dbReference type="PANTHER" id="PTHR34596">
    <property type="entry name" value="CHITOPORIN"/>
    <property type="match status" value="1"/>
</dbReference>
<dbReference type="Proteomes" id="UP000237230">
    <property type="component" value="Unassembled WGS sequence"/>
</dbReference>
<dbReference type="Pfam" id="PF03573">
    <property type="entry name" value="OprD"/>
    <property type="match status" value="1"/>
</dbReference>
<evidence type="ECO:0000256" key="2">
    <source>
        <dbReference type="ARBA" id="ARBA00022448"/>
    </source>
</evidence>
<dbReference type="AlphaFoldDB" id="A0A2S3X4V5"/>
<dbReference type="GO" id="GO:0016020">
    <property type="term" value="C:membrane"/>
    <property type="evidence" value="ECO:0007669"/>
    <property type="project" value="InterPro"/>
</dbReference>
<protein>
    <submittedName>
        <fullName evidence="4">Porin</fullName>
    </submittedName>
</protein>
<organism evidence="4 5">
    <name type="scientific">Pseudomonas putida</name>
    <name type="common">Arthrobacter siderocapsulatus</name>
    <dbReference type="NCBI Taxonomy" id="303"/>
    <lineage>
        <taxon>Bacteria</taxon>
        <taxon>Pseudomonadati</taxon>
        <taxon>Pseudomonadota</taxon>
        <taxon>Gammaproteobacteria</taxon>
        <taxon>Pseudomonadales</taxon>
        <taxon>Pseudomonadaceae</taxon>
        <taxon>Pseudomonas</taxon>
    </lineage>
</organism>
<dbReference type="InterPro" id="IPR023614">
    <property type="entry name" value="Porin_dom_sf"/>
</dbReference>
<evidence type="ECO:0000313" key="5">
    <source>
        <dbReference type="Proteomes" id="UP000237230"/>
    </source>
</evidence>